<dbReference type="InterPro" id="IPR021133">
    <property type="entry name" value="HEAT_type_2"/>
</dbReference>
<dbReference type="PANTHER" id="PTHR12658">
    <property type="entry name" value="BETA-TUBULIN COFACTOR D"/>
    <property type="match status" value="1"/>
</dbReference>
<dbReference type="InterPro" id="IPR016024">
    <property type="entry name" value="ARM-type_fold"/>
</dbReference>
<dbReference type="GO" id="GO:0005096">
    <property type="term" value="F:GTPase activator activity"/>
    <property type="evidence" value="ECO:0007669"/>
    <property type="project" value="InterPro"/>
</dbReference>
<feature type="repeat" description="HEAT" evidence="2">
    <location>
        <begin position="340"/>
        <end position="377"/>
    </location>
</feature>
<dbReference type="Pfam" id="PF23579">
    <property type="entry name" value="ARM_TBCD"/>
    <property type="match status" value="1"/>
</dbReference>
<evidence type="ECO:0000259" key="4">
    <source>
        <dbReference type="Pfam" id="PF25767"/>
    </source>
</evidence>
<dbReference type="GO" id="GO:0000226">
    <property type="term" value="P:microtubule cytoskeleton organization"/>
    <property type="evidence" value="ECO:0007669"/>
    <property type="project" value="TreeGrafter"/>
</dbReference>
<dbReference type="OrthoDB" id="1735853at2759"/>
<dbReference type="Pfam" id="PF25767">
    <property type="entry name" value="ARM_TBCD_2nd"/>
    <property type="match status" value="1"/>
</dbReference>
<evidence type="ECO:0000256" key="2">
    <source>
        <dbReference type="PROSITE-ProRule" id="PRU00103"/>
    </source>
</evidence>
<dbReference type="Pfam" id="PF12612">
    <property type="entry name" value="TFCD_C"/>
    <property type="match status" value="1"/>
</dbReference>
<evidence type="ECO:0000259" key="3">
    <source>
        <dbReference type="Pfam" id="PF12612"/>
    </source>
</evidence>
<feature type="domain" description="Tubulin-folding cofactor D C-terminal" evidence="3">
    <location>
        <begin position="868"/>
        <end position="1066"/>
    </location>
</feature>
<dbReference type="GO" id="GO:0007021">
    <property type="term" value="P:tubulin complex assembly"/>
    <property type="evidence" value="ECO:0007669"/>
    <property type="project" value="InterPro"/>
</dbReference>
<sequence>MDDEVLEGKVFGTFEKHGEFSNTQRFCLELDLFDRPSDEDNKKEFHFFQKLYNILDEYQEQSYLLDPYLETMVAPVVDCLRSHAKASVADRRRGSPERVERLALLLYNYVKCRGYKTIIRFFPHEIADLSIALDFMLVPDGLIQDASQWALRYVVLIWLSLICMIPFDLAQFDEADQAGYTASSIESSAKGFLGKAGLEREGAALLLSRLYTRQDTRSRFDSFLQWSQRQLEGNVDVFTAVGLLRVLCELVKSGSADQIRLKSSQLFAINATIEQSKTLTSNTTVRKFKTKLMSRIALRLLPAPFNVGRRKGRVLTGEYAGADSIGHESDIEVPEEVEQVLQHLFDALQDKDTVVRWSAAKGVARISERLPADFADQVLETILGLFAIHSIAAASLYDLPAIAESTWHGACLACAETARRGLVASKRLPELIQWLSKALYFDLRKGAHSIGSNVRDAAAYVLWALARTQDPSALAPHSLNLAQRLTVVALYDREVHIRRAASAAFQEHVGRNSLFPHGIDVLGKTDFYAVSVRRNAFLTAAPQVAQHPEYRSFLLCHVLDVTLRHWDVAMRELGAQSLRLICQADLPTLGPEALVKSTRLLDSIDVSDLHGGLLALSDLALAYRESGDAGSRDDYMRQIFRSLARIPFDVVIGPRNAIVTAAACRLISVTLTLPELEQVTTSVPQWRKIVDHGVKHRIPFVQQAAASAMASVSRLVDCSASVKRLIRELRSSSPMVQQSLGELLGAIDYTAYSNALPEAIDCILNFVKPPSSARSSVEARRNCYSAIPRILMTVADDITHYLTADATNSLYDTLLTGLDDYSTDERGDVGSWIRVACIQSLTTFSEILIRKASSIPAFDSYLPPSKYHSAVAGVLKQGVERLDNVRQEAGECILRFLDLQLPAVHNPDLWQLPESSLLKELFGSGKSTDTVGWNEASWLFPRAVRLLEVAEYRPSVLTGLVLSIGSKTDSTHRPLATSLVSFTKSLPWTDDGAHYDRKTLVEDLIAKAKSHITSNAIVIPVLQTCNVLLEGDALTELARDPRGLQTLQQLLTLVTKNVSRLKSIARIQESMKIVVNLLRFESLFGQCAARLCDFLGHQFPSVRSHCAEYMYVFLQGTDVGKDTEKVEEMLLETEWSSADETKVKEAAESVVTLCLSAE</sequence>
<comment type="caution">
    <text evidence="5">The sequence shown here is derived from an EMBL/GenBank/DDBJ whole genome shotgun (WGS) entry which is preliminary data.</text>
</comment>
<reference evidence="5" key="1">
    <citation type="submission" date="2022-07" db="EMBL/GenBank/DDBJ databases">
        <title>The genome of Lyophyllum shimeji provides insight into the initial evolution of ectomycorrhizal fungal genome.</title>
        <authorList>
            <person name="Kobayashi Y."/>
            <person name="Shibata T."/>
            <person name="Hirakawa H."/>
            <person name="Shigenobu S."/>
            <person name="Nishiyama T."/>
            <person name="Yamada A."/>
            <person name="Hasebe M."/>
            <person name="Kawaguchi M."/>
        </authorList>
    </citation>
    <scope>NUCLEOTIDE SEQUENCE</scope>
    <source>
        <strain evidence="5">AT787</strain>
    </source>
</reference>
<dbReference type="EMBL" id="BRPK01000005">
    <property type="protein sequence ID" value="GLB38426.1"/>
    <property type="molecule type" value="Genomic_DNA"/>
</dbReference>
<keyword evidence="1" id="KW-0143">Chaperone</keyword>
<protein>
    <submittedName>
        <fullName evidence="5">Tubulin folding cofactor D C terminal</fullName>
    </submittedName>
</protein>
<dbReference type="PANTHER" id="PTHR12658:SF0">
    <property type="entry name" value="TUBULIN-SPECIFIC CHAPERONE D"/>
    <property type="match status" value="1"/>
</dbReference>
<gene>
    <name evidence="5" type="ORF">LshimejAT787_0502910</name>
</gene>
<dbReference type="GO" id="GO:0007023">
    <property type="term" value="P:post-chaperonin tubulin folding pathway"/>
    <property type="evidence" value="ECO:0007669"/>
    <property type="project" value="InterPro"/>
</dbReference>
<dbReference type="InterPro" id="IPR058033">
    <property type="entry name" value="ARM_TBCD_2nd"/>
</dbReference>
<dbReference type="SUPFAM" id="SSF48371">
    <property type="entry name" value="ARM repeat"/>
    <property type="match status" value="1"/>
</dbReference>
<evidence type="ECO:0000256" key="1">
    <source>
        <dbReference type="ARBA" id="ARBA00023186"/>
    </source>
</evidence>
<proteinExistence type="predicted"/>
<dbReference type="PROSITE" id="PS50077">
    <property type="entry name" value="HEAT_REPEAT"/>
    <property type="match status" value="1"/>
</dbReference>
<evidence type="ECO:0000313" key="5">
    <source>
        <dbReference type="EMBL" id="GLB38426.1"/>
    </source>
</evidence>
<name>A0A9P3UPM2_LYOSH</name>
<keyword evidence="6" id="KW-1185">Reference proteome</keyword>
<organism evidence="5 6">
    <name type="scientific">Lyophyllum shimeji</name>
    <name type="common">Hon-shimeji</name>
    <name type="synonym">Tricholoma shimeji</name>
    <dbReference type="NCBI Taxonomy" id="47721"/>
    <lineage>
        <taxon>Eukaryota</taxon>
        <taxon>Fungi</taxon>
        <taxon>Dikarya</taxon>
        <taxon>Basidiomycota</taxon>
        <taxon>Agaricomycotina</taxon>
        <taxon>Agaricomycetes</taxon>
        <taxon>Agaricomycetidae</taxon>
        <taxon>Agaricales</taxon>
        <taxon>Tricholomatineae</taxon>
        <taxon>Lyophyllaceae</taxon>
        <taxon>Lyophyllum</taxon>
    </lineage>
</organism>
<feature type="domain" description="Tubulin-folding cofactor D ARM repeats" evidence="4">
    <location>
        <begin position="327"/>
        <end position="519"/>
    </location>
</feature>
<accession>A0A9P3UPM2</accession>
<evidence type="ECO:0000313" key="6">
    <source>
        <dbReference type="Proteomes" id="UP001063166"/>
    </source>
</evidence>
<dbReference type="AlphaFoldDB" id="A0A9P3UPM2"/>
<dbReference type="Proteomes" id="UP001063166">
    <property type="component" value="Unassembled WGS sequence"/>
</dbReference>
<dbReference type="InterPro" id="IPR033162">
    <property type="entry name" value="TBCD"/>
</dbReference>
<dbReference type="InterPro" id="IPR011989">
    <property type="entry name" value="ARM-like"/>
</dbReference>
<dbReference type="InterPro" id="IPR022577">
    <property type="entry name" value="TBCD_C"/>
</dbReference>
<dbReference type="GO" id="GO:0048487">
    <property type="term" value="F:beta-tubulin binding"/>
    <property type="evidence" value="ECO:0007669"/>
    <property type="project" value="InterPro"/>
</dbReference>
<dbReference type="Gene3D" id="1.25.10.10">
    <property type="entry name" value="Leucine-rich Repeat Variant"/>
    <property type="match status" value="2"/>
</dbReference>